<dbReference type="InterPro" id="IPR005959">
    <property type="entry name" value="Fumarylacetoacetase"/>
</dbReference>
<sequence>MVRSTRTHQPFNGADACVGDPFASGTISGTQPDQFGPLVELPSTATRPLTLADGSEYGFLEDGDSITIRASAPSMNGGQQHLGEVRATTTGSN</sequence>
<comment type="caution">
    <text evidence="3">The sequence shown here is derived from an EMBL/GenBank/DDBJ whole genome shotgun (WGS) entry which is preliminary data.</text>
</comment>
<accession>A0A0D8FXS0</accession>
<gene>
    <name evidence="3" type="ORF">FEAC_00090</name>
</gene>
<dbReference type="RefSeq" id="WP_035388183.1">
    <property type="nucleotide sequence ID" value="NZ_JQKF01000001.1"/>
</dbReference>
<dbReference type="GO" id="GO:0006559">
    <property type="term" value="P:L-phenylalanine catabolic process"/>
    <property type="evidence" value="ECO:0007669"/>
    <property type="project" value="TreeGrafter"/>
</dbReference>
<evidence type="ECO:0000313" key="4">
    <source>
        <dbReference type="Proteomes" id="UP000032336"/>
    </source>
</evidence>
<dbReference type="GO" id="GO:0006572">
    <property type="term" value="P:L-tyrosine catabolic process"/>
    <property type="evidence" value="ECO:0007669"/>
    <property type="project" value="TreeGrafter"/>
</dbReference>
<protein>
    <submittedName>
        <fullName evidence="3">Uncharacterized protein</fullName>
    </submittedName>
</protein>
<dbReference type="eggNOG" id="COG0179">
    <property type="taxonomic scope" value="Bacteria"/>
</dbReference>
<dbReference type="EMBL" id="JXUW01000001">
    <property type="protein sequence ID" value="KJE78020.1"/>
    <property type="molecule type" value="Genomic_DNA"/>
</dbReference>
<organism evidence="3 4">
    <name type="scientific">Ferrimicrobium acidiphilum DSM 19497</name>
    <dbReference type="NCBI Taxonomy" id="1121877"/>
    <lineage>
        <taxon>Bacteria</taxon>
        <taxon>Bacillati</taxon>
        <taxon>Actinomycetota</taxon>
        <taxon>Acidimicrobiia</taxon>
        <taxon>Acidimicrobiales</taxon>
        <taxon>Acidimicrobiaceae</taxon>
        <taxon>Ferrimicrobium</taxon>
    </lineage>
</organism>
<keyword evidence="4" id="KW-1185">Reference proteome</keyword>
<dbReference type="AlphaFoldDB" id="A0A0D8FXS0"/>
<name>A0A0D8FXS0_9ACTN</name>
<dbReference type="PANTHER" id="PTHR43069">
    <property type="entry name" value="FUMARYLACETOACETASE"/>
    <property type="match status" value="1"/>
</dbReference>
<dbReference type="GO" id="GO:1902000">
    <property type="term" value="P:homogentisate catabolic process"/>
    <property type="evidence" value="ECO:0007669"/>
    <property type="project" value="TreeGrafter"/>
</dbReference>
<dbReference type="Proteomes" id="UP000032336">
    <property type="component" value="Unassembled WGS sequence"/>
</dbReference>
<dbReference type="PANTHER" id="PTHR43069:SF2">
    <property type="entry name" value="FUMARYLACETOACETASE"/>
    <property type="match status" value="1"/>
</dbReference>
<dbReference type="Gene3D" id="3.90.850.10">
    <property type="entry name" value="Fumarylacetoacetase-like, C-terminal domain"/>
    <property type="match status" value="1"/>
</dbReference>
<evidence type="ECO:0000256" key="1">
    <source>
        <dbReference type="PIRSR" id="PIRSR605959-2"/>
    </source>
</evidence>
<dbReference type="SUPFAM" id="SSF56529">
    <property type="entry name" value="FAH"/>
    <property type="match status" value="1"/>
</dbReference>
<reference evidence="3 4" key="1">
    <citation type="submission" date="2015-01" db="EMBL/GenBank/DDBJ databases">
        <title>Draft genome of the acidophilic iron oxidizer Ferrimicrobium acidiphilum strain T23.</title>
        <authorList>
            <person name="Poehlein A."/>
            <person name="Eisen S."/>
            <person name="Schloemann M."/>
            <person name="Johnson B.D."/>
            <person name="Daniel R."/>
            <person name="Muehling M."/>
        </authorList>
    </citation>
    <scope>NUCLEOTIDE SEQUENCE [LARGE SCALE GENOMIC DNA]</scope>
    <source>
        <strain evidence="3 4">T23</strain>
    </source>
</reference>
<proteinExistence type="predicted"/>
<feature type="binding site" evidence="1">
    <location>
        <position position="26"/>
    </location>
    <ligand>
        <name>substrate</name>
    </ligand>
</feature>
<evidence type="ECO:0000256" key="2">
    <source>
        <dbReference type="SAM" id="MobiDB-lite"/>
    </source>
</evidence>
<evidence type="ECO:0000313" key="3">
    <source>
        <dbReference type="EMBL" id="KJE78020.1"/>
    </source>
</evidence>
<feature type="region of interest" description="Disordered" evidence="2">
    <location>
        <begin position="71"/>
        <end position="93"/>
    </location>
</feature>
<dbReference type="GO" id="GO:0004334">
    <property type="term" value="F:fumarylacetoacetase activity"/>
    <property type="evidence" value="ECO:0007669"/>
    <property type="project" value="InterPro"/>
</dbReference>
<dbReference type="OrthoDB" id="3766879at2"/>
<dbReference type="GeneID" id="78371374"/>
<dbReference type="STRING" id="1121877.FEAC_00090"/>
<dbReference type="InterPro" id="IPR036663">
    <property type="entry name" value="Fumarylacetoacetase_C_sf"/>
</dbReference>